<organism evidence="1 2">
    <name type="scientific">Parascaris equorum</name>
    <name type="common">Equine roundworm</name>
    <dbReference type="NCBI Taxonomy" id="6256"/>
    <lineage>
        <taxon>Eukaryota</taxon>
        <taxon>Metazoa</taxon>
        <taxon>Ecdysozoa</taxon>
        <taxon>Nematoda</taxon>
        <taxon>Chromadorea</taxon>
        <taxon>Rhabditida</taxon>
        <taxon>Spirurina</taxon>
        <taxon>Ascaridomorpha</taxon>
        <taxon>Ascaridoidea</taxon>
        <taxon>Ascarididae</taxon>
        <taxon>Parascaris</taxon>
    </lineage>
</organism>
<accession>A0A914RBW3</accession>
<dbReference type="AlphaFoldDB" id="A0A914RBW3"/>
<proteinExistence type="predicted"/>
<evidence type="ECO:0000313" key="2">
    <source>
        <dbReference type="WBParaSite" id="PEQ_0000222001-mRNA-1"/>
    </source>
</evidence>
<keyword evidence="1" id="KW-1185">Reference proteome</keyword>
<dbReference type="Proteomes" id="UP000887564">
    <property type="component" value="Unplaced"/>
</dbReference>
<name>A0A914RBW3_PAREQ</name>
<dbReference type="WBParaSite" id="PEQ_0000222001-mRNA-1">
    <property type="protein sequence ID" value="PEQ_0000222001-mRNA-1"/>
    <property type="gene ID" value="PEQ_0000222001"/>
</dbReference>
<reference evidence="2" key="1">
    <citation type="submission" date="2022-11" db="UniProtKB">
        <authorList>
            <consortium name="WormBaseParasite"/>
        </authorList>
    </citation>
    <scope>IDENTIFICATION</scope>
</reference>
<sequence>MVVFTQICHVRRIPIPLIIMSELLVSIRGEEKDYQHLSKLTRSKIVVIVVDLYRLMKSTSVWPRHINSNSSPTSH</sequence>
<protein>
    <submittedName>
        <fullName evidence="2">Ovule protein</fullName>
    </submittedName>
</protein>
<evidence type="ECO:0000313" key="1">
    <source>
        <dbReference type="Proteomes" id="UP000887564"/>
    </source>
</evidence>